<evidence type="ECO:0000256" key="1">
    <source>
        <dbReference type="SAM" id="Phobius"/>
    </source>
</evidence>
<gene>
    <name evidence="2" type="ORF">ACX05_21290</name>
</gene>
<reference evidence="2 3" key="1">
    <citation type="submission" date="2015-07" db="EMBL/GenBank/DDBJ databases">
        <title>Foodborne Vibrio parahaemolyticus Isolates.</title>
        <authorList>
            <person name="Ronholm J."/>
            <person name="Petronella N."/>
            <person name="Kenwell R."/>
            <person name="Banerjee S."/>
        </authorList>
    </citation>
    <scope>NUCLEOTIDE SEQUENCE [LARGE SCALE GENOMIC DNA]</scope>
    <source>
        <strain evidence="2 3">HS-06-05</strain>
    </source>
</reference>
<dbReference type="AlphaFoldDB" id="A0AAW3ISS4"/>
<feature type="transmembrane region" description="Helical" evidence="1">
    <location>
        <begin position="16"/>
        <end position="38"/>
    </location>
</feature>
<feature type="transmembrane region" description="Helical" evidence="1">
    <location>
        <begin position="58"/>
        <end position="81"/>
    </location>
</feature>
<sequence>MEYAEEYTKKEKGIRFSAFFLLGLAAIALHKFWFLSLVSDFVERPRCYEFLGLNGADYLWDIVFVGLPFSLFIVFAFMLPVGMRGVKEGRYPPKSMKVYKPTVVKRGAVAYLKSGTCILAPVIALLFVIWGYHQVDNMPPLDAKELSPHLCQS</sequence>
<dbReference type="EMBL" id="LIRS01000128">
    <property type="protein sequence ID" value="KOY22612.1"/>
    <property type="molecule type" value="Genomic_DNA"/>
</dbReference>
<keyword evidence="1" id="KW-1133">Transmembrane helix</keyword>
<accession>A0AAW3ISS4</accession>
<keyword evidence="1" id="KW-0472">Membrane</keyword>
<evidence type="ECO:0000313" key="3">
    <source>
        <dbReference type="Proteomes" id="UP000037697"/>
    </source>
</evidence>
<dbReference type="Proteomes" id="UP000037697">
    <property type="component" value="Unassembled WGS sequence"/>
</dbReference>
<protein>
    <submittedName>
        <fullName evidence="2">Uncharacterized protein</fullName>
    </submittedName>
</protein>
<dbReference type="RefSeq" id="WP_053316778.1">
    <property type="nucleotide sequence ID" value="NZ_LFZD01000017.1"/>
</dbReference>
<comment type="caution">
    <text evidence="2">The sequence shown here is derived from an EMBL/GenBank/DDBJ whole genome shotgun (WGS) entry which is preliminary data.</text>
</comment>
<organism evidence="2 3">
    <name type="scientific">Vibrio parahaemolyticus</name>
    <dbReference type="NCBI Taxonomy" id="670"/>
    <lineage>
        <taxon>Bacteria</taxon>
        <taxon>Pseudomonadati</taxon>
        <taxon>Pseudomonadota</taxon>
        <taxon>Gammaproteobacteria</taxon>
        <taxon>Vibrionales</taxon>
        <taxon>Vibrionaceae</taxon>
        <taxon>Vibrio</taxon>
    </lineage>
</organism>
<evidence type="ECO:0000313" key="2">
    <source>
        <dbReference type="EMBL" id="KOY22612.1"/>
    </source>
</evidence>
<keyword evidence="1" id="KW-0812">Transmembrane</keyword>
<feature type="transmembrane region" description="Helical" evidence="1">
    <location>
        <begin position="110"/>
        <end position="132"/>
    </location>
</feature>
<proteinExistence type="predicted"/>
<name>A0AAW3ISS4_VIBPH</name>